<name>A0A1F5LDU4_PENAI</name>
<gene>
    <name evidence="1" type="ORF">PENARI_c014G11759</name>
</gene>
<protein>
    <submittedName>
        <fullName evidence="1">Uncharacterized protein</fullName>
    </submittedName>
</protein>
<proteinExistence type="predicted"/>
<evidence type="ECO:0000313" key="1">
    <source>
        <dbReference type="EMBL" id="OGE51267.1"/>
    </source>
</evidence>
<accession>A0A1F5LDU4</accession>
<dbReference type="EMBL" id="LXJU01000014">
    <property type="protein sequence ID" value="OGE51267.1"/>
    <property type="molecule type" value="Genomic_DNA"/>
</dbReference>
<dbReference type="RefSeq" id="XP_022486712.1">
    <property type="nucleotide sequence ID" value="XM_022633638.1"/>
</dbReference>
<reference evidence="1 2" key="1">
    <citation type="journal article" date="2016" name="Sci. Rep.">
        <title>Penicillium arizonense, a new, genome sequenced fungal species, reveals a high chemical diversity in secreted metabolites.</title>
        <authorList>
            <person name="Grijseels S."/>
            <person name="Nielsen J.C."/>
            <person name="Randelovic M."/>
            <person name="Nielsen J."/>
            <person name="Nielsen K.F."/>
            <person name="Workman M."/>
            <person name="Frisvad J.C."/>
        </authorList>
    </citation>
    <scope>NUCLEOTIDE SEQUENCE [LARGE SCALE GENOMIC DNA]</scope>
    <source>
        <strain evidence="1 2">CBS 141311</strain>
    </source>
</reference>
<organism evidence="1 2">
    <name type="scientific">Penicillium arizonense</name>
    <dbReference type="NCBI Taxonomy" id="1835702"/>
    <lineage>
        <taxon>Eukaryota</taxon>
        <taxon>Fungi</taxon>
        <taxon>Dikarya</taxon>
        <taxon>Ascomycota</taxon>
        <taxon>Pezizomycotina</taxon>
        <taxon>Eurotiomycetes</taxon>
        <taxon>Eurotiomycetidae</taxon>
        <taxon>Eurotiales</taxon>
        <taxon>Aspergillaceae</taxon>
        <taxon>Penicillium</taxon>
    </lineage>
</organism>
<evidence type="ECO:0000313" key="2">
    <source>
        <dbReference type="Proteomes" id="UP000177622"/>
    </source>
</evidence>
<comment type="caution">
    <text evidence="1">The sequence shown here is derived from an EMBL/GenBank/DDBJ whole genome shotgun (WGS) entry which is preliminary data.</text>
</comment>
<dbReference type="GeneID" id="34578372"/>
<keyword evidence="2" id="KW-1185">Reference proteome</keyword>
<dbReference type="OrthoDB" id="10542949at2759"/>
<dbReference type="AlphaFoldDB" id="A0A1F5LDU4"/>
<sequence length="229" mass="25339">MAIISKAPKRKIAPAVPSPSKGAVSRAYTFGVKRVTASKLELEHADGLYSSNNILKIADSLIAYYTNAEADLAAHYPIALWDAAPPRPVMDANNFEAEIAKSGVWNGPLFDNHGEWISPPFLAATTPGQGDWHFGSVVASADMLRDAHVVKVDPKGFFFHHRFLQHGHDVSGRSTCLDSSAWQLSGLQNRPVKEALPYSRNEWKNMDKHRPITLRLGPSNFWVLREEAI</sequence>
<dbReference type="Proteomes" id="UP000177622">
    <property type="component" value="Unassembled WGS sequence"/>
</dbReference>